<protein>
    <submittedName>
        <fullName evidence="1">Uncharacterized protein</fullName>
    </submittedName>
</protein>
<organism evidence="1">
    <name type="scientific">viral metagenome</name>
    <dbReference type="NCBI Taxonomy" id="1070528"/>
    <lineage>
        <taxon>unclassified sequences</taxon>
        <taxon>metagenomes</taxon>
        <taxon>organismal metagenomes</taxon>
    </lineage>
</organism>
<proteinExistence type="predicted"/>
<sequence>MEIISTKAIDELKEKNDAIKEYIENLSPLEYKALNVALRELESSFSIEKSIGFIDFQKKSTTQPHKT</sequence>
<evidence type="ECO:0000313" key="1">
    <source>
        <dbReference type="EMBL" id="QHT20885.1"/>
    </source>
</evidence>
<name>A0A6C0E0C4_9ZZZZ</name>
<reference evidence="1" key="1">
    <citation type="journal article" date="2020" name="Nature">
        <title>Giant virus diversity and host interactions through global metagenomics.</title>
        <authorList>
            <person name="Schulz F."/>
            <person name="Roux S."/>
            <person name="Paez-Espino D."/>
            <person name="Jungbluth S."/>
            <person name="Walsh D.A."/>
            <person name="Denef V.J."/>
            <person name="McMahon K.D."/>
            <person name="Konstantinidis K.T."/>
            <person name="Eloe-Fadrosh E.A."/>
            <person name="Kyrpides N.C."/>
            <person name="Woyke T."/>
        </authorList>
    </citation>
    <scope>NUCLEOTIDE SEQUENCE</scope>
    <source>
        <strain evidence="1">GVMAG-M-3300023174-75</strain>
    </source>
</reference>
<accession>A0A6C0E0C4</accession>
<dbReference type="EMBL" id="MN739683">
    <property type="protein sequence ID" value="QHT20885.1"/>
    <property type="molecule type" value="Genomic_DNA"/>
</dbReference>
<dbReference type="AlphaFoldDB" id="A0A6C0E0C4"/>